<feature type="transmembrane region" description="Helical" evidence="9">
    <location>
        <begin position="61"/>
        <end position="82"/>
    </location>
</feature>
<feature type="transmembrane region" description="Helical" evidence="9">
    <location>
        <begin position="88"/>
        <end position="110"/>
    </location>
</feature>
<organism evidence="11 12">
    <name type="scientific">Corynebacterium xerosis</name>
    <dbReference type="NCBI Taxonomy" id="1725"/>
    <lineage>
        <taxon>Bacteria</taxon>
        <taxon>Bacillati</taxon>
        <taxon>Actinomycetota</taxon>
        <taxon>Actinomycetes</taxon>
        <taxon>Mycobacteriales</taxon>
        <taxon>Corynebacteriaceae</taxon>
        <taxon>Corynebacterium</taxon>
    </lineage>
</organism>
<evidence type="ECO:0000313" key="12">
    <source>
        <dbReference type="Proteomes" id="UP000589552"/>
    </source>
</evidence>
<dbReference type="NCBIfam" id="TIGR00688">
    <property type="entry name" value="rarD"/>
    <property type="match status" value="1"/>
</dbReference>
<proteinExistence type="inferred from homology"/>
<feature type="region of interest" description="Disordered" evidence="8">
    <location>
        <begin position="288"/>
        <end position="332"/>
    </location>
</feature>
<dbReference type="SUPFAM" id="SSF103481">
    <property type="entry name" value="Multidrug resistance efflux transporter EmrE"/>
    <property type="match status" value="2"/>
</dbReference>
<dbReference type="InterPro" id="IPR004626">
    <property type="entry name" value="RarD"/>
</dbReference>
<feature type="transmembrane region" description="Helical" evidence="9">
    <location>
        <begin position="257"/>
        <end position="278"/>
    </location>
</feature>
<feature type="domain" description="EamA" evidence="10">
    <location>
        <begin position="141"/>
        <end position="272"/>
    </location>
</feature>
<evidence type="ECO:0000256" key="6">
    <source>
        <dbReference type="ARBA" id="ARBA00022989"/>
    </source>
</evidence>
<evidence type="ECO:0000259" key="10">
    <source>
        <dbReference type="Pfam" id="PF00892"/>
    </source>
</evidence>
<feature type="compositionally biased region" description="Basic and acidic residues" evidence="8">
    <location>
        <begin position="306"/>
        <end position="319"/>
    </location>
</feature>
<keyword evidence="6 9" id="KW-1133">Transmembrane helix</keyword>
<accession>A0A7X9SWS7</accession>
<evidence type="ECO:0000256" key="3">
    <source>
        <dbReference type="ARBA" id="ARBA00022448"/>
    </source>
</evidence>
<keyword evidence="3" id="KW-0813">Transport</keyword>
<dbReference type="Pfam" id="PF00892">
    <property type="entry name" value="EamA"/>
    <property type="match status" value="2"/>
</dbReference>
<reference evidence="11 12" key="1">
    <citation type="submission" date="2020-04" db="EMBL/GenBank/DDBJ databases">
        <authorList>
            <person name="Hitch T.C.A."/>
            <person name="Wylensek D."/>
            <person name="Clavel T."/>
        </authorList>
    </citation>
    <scope>NUCLEOTIDE SEQUENCE [LARGE SCALE GENOMIC DNA]</scope>
    <source>
        <strain evidence="11 12">BL-383-APC-2I</strain>
    </source>
</reference>
<name>A0A7X9SWS7_9CORY</name>
<evidence type="ECO:0000256" key="2">
    <source>
        <dbReference type="ARBA" id="ARBA00007362"/>
    </source>
</evidence>
<keyword evidence="4" id="KW-1003">Cell membrane</keyword>
<evidence type="ECO:0000256" key="9">
    <source>
        <dbReference type="SAM" id="Phobius"/>
    </source>
</evidence>
<dbReference type="PANTHER" id="PTHR22911:SF137">
    <property type="entry name" value="SOLUTE CARRIER FAMILY 35 MEMBER G2-RELATED"/>
    <property type="match status" value="1"/>
</dbReference>
<keyword evidence="7 9" id="KW-0472">Membrane</keyword>
<dbReference type="InterPro" id="IPR000620">
    <property type="entry name" value="EamA_dom"/>
</dbReference>
<dbReference type="RefSeq" id="WP_168937733.1">
    <property type="nucleotide sequence ID" value="NZ_JABAGA010000003.1"/>
</dbReference>
<protein>
    <submittedName>
        <fullName evidence="11">EamA family transporter RarD</fullName>
    </submittedName>
</protein>
<feature type="transmembrane region" description="Helical" evidence="9">
    <location>
        <begin position="199"/>
        <end position="221"/>
    </location>
</feature>
<evidence type="ECO:0000256" key="4">
    <source>
        <dbReference type="ARBA" id="ARBA00022475"/>
    </source>
</evidence>
<feature type="compositionally biased region" description="Basic and acidic residues" evidence="8">
    <location>
        <begin position="289"/>
        <end position="299"/>
    </location>
</feature>
<comment type="similarity">
    <text evidence="2">Belongs to the EamA transporter family.</text>
</comment>
<feature type="transmembrane region" description="Helical" evidence="9">
    <location>
        <begin position="30"/>
        <end position="49"/>
    </location>
</feature>
<keyword evidence="5 9" id="KW-0812">Transmembrane</keyword>
<dbReference type="GO" id="GO:0005886">
    <property type="term" value="C:plasma membrane"/>
    <property type="evidence" value="ECO:0007669"/>
    <property type="project" value="UniProtKB-SubCell"/>
</dbReference>
<dbReference type="AlphaFoldDB" id="A0A7X9SWS7"/>
<evidence type="ECO:0000256" key="1">
    <source>
        <dbReference type="ARBA" id="ARBA00004651"/>
    </source>
</evidence>
<evidence type="ECO:0000256" key="8">
    <source>
        <dbReference type="SAM" id="MobiDB-lite"/>
    </source>
</evidence>
<evidence type="ECO:0000256" key="7">
    <source>
        <dbReference type="ARBA" id="ARBA00023136"/>
    </source>
</evidence>
<dbReference type="InterPro" id="IPR037185">
    <property type="entry name" value="EmrE-like"/>
</dbReference>
<comment type="subcellular location">
    <subcellularLocation>
        <location evidence="1">Cell membrane</location>
        <topology evidence="1">Multi-pass membrane protein</topology>
    </subcellularLocation>
</comment>
<comment type="caution">
    <text evidence="11">The sequence shown here is derived from an EMBL/GenBank/DDBJ whole genome shotgun (WGS) entry which is preliminary data.</text>
</comment>
<feature type="transmembrane region" description="Helical" evidence="9">
    <location>
        <begin position="117"/>
        <end position="134"/>
    </location>
</feature>
<feature type="transmembrane region" description="Helical" evidence="9">
    <location>
        <begin position="5"/>
        <end position="24"/>
    </location>
</feature>
<evidence type="ECO:0000313" key="11">
    <source>
        <dbReference type="EMBL" id="NMF09253.1"/>
    </source>
</evidence>
<dbReference type="PANTHER" id="PTHR22911">
    <property type="entry name" value="ACYL-MALONYL CONDENSING ENZYME-RELATED"/>
    <property type="match status" value="1"/>
</dbReference>
<dbReference type="EMBL" id="JABAGA010000003">
    <property type="protein sequence ID" value="NMF09253.1"/>
    <property type="molecule type" value="Genomic_DNA"/>
</dbReference>
<sequence length="332" mass="36199">MIQGFLAYLLWGIFPLYFPLLQPAGPVEILAHRFVWTLVVMAIVLLVMRKWRELREASARTWGIVSLAAIFIAVNWGVYVYAVNSGHVAEAALGYFINPLVSVLLGVIFLKERLSPLQKWSVAIAAIAVVVLTIGVGRPPVLALVLAFSFGFYGLLKKRVQLSATASLTAESMIMTPLAIAYLVYLGRQGTGTFTAHGAGHALLLVSAGFATALPLLLFGIGAKKIPLSTIGLMQYITPTMQMSIAIFIAGEHLEPARWIGYVIIWVAVAVFIADIVIRHRRTRRARRAERVRSADSAERVGPADPLERTEPAEAEERNGSATPRTAAEGDR</sequence>
<evidence type="ECO:0000256" key="5">
    <source>
        <dbReference type="ARBA" id="ARBA00022692"/>
    </source>
</evidence>
<feature type="transmembrane region" description="Helical" evidence="9">
    <location>
        <begin position="168"/>
        <end position="187"/>
    </location>
</feature>
<feature type="domain" description="EamA" evidence="10">
    <location>
        <begin position="3"/>
        <end position="133"/>
    </location>
</feature>
<gene>
    <name evidence="11" type="primary">rarD</name>
    <name evidence="11" type="ORF">HF852_06520</name>
</gene>
<dbReference type="Proteomes" id="UP000589552">
    <property type="component" value="Unassembled WGS sequence"/>
</dbReference>